<protein>
    <submittedName>
        <fullName evidence="2">Uncharacterized protein</fullName>
    </submittedName>
</protein>
<keyword evidence="3" id="KW-1185">Reference proteome</keyword>
<dbReference type="OrthoDB" id="5426872at2759"/>
<gene>
    <name evidence="2" type="ORF">BU23DRAFT_180289</name>
</gene>
<dbReference type="Proteomes" id="UP000800036">
    <property type="component" value="Unassembled WGS sequence"/>
</dbReference>
<feature type="region of interest" description="Disordered" evidence="1">
    <location>
        <begin position="77"/>
        <end position="112"/>
    </location>
</feature>
<reference evidence="2" key="1">
    <citation type="journal article" date="2020" name="Stud. Mycol.">
        <title>101 Dothideomycetes genomes: a test case for predicting lifestyles and emergence of pathogens.</title>
        <authorList>
            <person name="Haridas S."/>
            <person name="Albert R."/>
            <person name="Binder M."/>
            <person name="Bloem J."/>
            <person name="Labutti K."/>
            <person name="Salamov A."/>
            <person name="Andreopoulos B."/>
            <person name="Baker S."/>
            <person name="Barry K."/>
            <person name="Bills G."/>
            <person name="Bluhm B."/>
            <person name="Cannon C."/>
            <person name="Castanera R."/>
            <person name="Culley D."/>
            <person name="Daum C."/>
            <person name="Ezra D."/>
            <person name="Gonzalez J."/>
            <person name="Henrissat B."/>
            <person name="Kuo A."/>
            <person name="Liang C."/>
            <person name="Lipzen A."/>
            <person name="Lutzoni F."/>
            <person name="Magnuson J."/>
            <person name="Mondo S."/>
            <person name="Nolan M."/>
            <person name="Ohm R."/>
            <person name="Pangilinan J."/>
            <person name="Park H.-J."/>
            <person name="Ramirez L."/>
            <person name="Alfaro M."/>
            <person name="Sun H."/>
            <person name="Tritt A."/>
            <person name="Yoshinaga Y."/>
            <person name="Zwiers L.-H."/>
            <person name="Turgeon B."/>
            <person name="Goodwin S."/>
            <person name="Spatafora J."/>
            <person name="Crous P."/>
            <person name="Grigoriev I."/>
        </authorList>
    </citation>
    <scope>NUCLEOTIDE SEQUENCE</scope>
    <source>
        <strain evidence="2">CBS 107.79</strain>
    </source>
</reference>
<evidence type="ECO:0000313" key="2">
    <source>
        <dbReference type="EMBL" id="KAF1971365.1"/>
    </source>
</evidence>
<sequence>MHAETLAPHRRISSQAISLEKASAILDKYLTDSTVHAHLHPDALITPSGTDFSAQSGPTGGVVLHNLHRVAAGLKGDYLEPEPTPEPEGANQARDSSALNGVNGQAKEAAAVTEEWQEMSEFEREEGMVEVGEVGNRSNFVQEGGEAPELETSVGAAGEGKKKRRKDEEDKLDKAARKKAKKAKDKEFRAQKEKARAEQSA</sequence>
<feature type="compositionally biased region" description="Basic and acidic residues" evidence="1">
    <location>
        <begin position="184"/>
        <end position="201"/>
    </location>
</feature>
<evidence type="ECO:0000313" key="3">
    <source>
        <dbReference type="Proteomes" id="UP000800036"/>
    </source>
</evidence>
<feature type="compositionally biased region" description="Polar residues" evidence="1">
    <location>
        <begin position="93"/>
        <end position="103"/>
    </location>
</feature>
<feature type="compositionally biased region" description="Basic and acidic residues" evidence="1">
    <location>
        <begin position="166"/>
        <end position="175"/>
    </location>
</feature>
<proteinExistence type="predicted"/>
<evidence type="ECO:0000256" key="1">
    <source>
        <dbReference type="SAM" id="MobiDB-lite"/>
    </source>
</evidence>
<feature type="region of interest" description="Disordered" evidence="1">
    <location>
        <begin position="134"/>
        <end position="201"/>
    </location>
</feature>
<accession>A0A6A5V2N1</accession>
<dbReference type="EMBL" id="ML976693">
    <property type="protein sequence ID" value="KAF1971365.1"/>
    <property type="molecule type" value="Genomic_DNA"/>
</dbReference>
<organism evidence="2 3">
    <name type="scientific">Bimuria novae-zelandiae CBS 107.79</name>
    <dbReference type="NCBI Taxonomy" id="1447943"/>
    <lineage>
        <taxon>Eukaryota</taxon>
        <taxon>Fungi</taxon>
        <taxon>Dikarya</taxon>
        <taxon>Ascomycota</taxon>
        <taxon>Pezizomycotina</taxon>
        <taxon>Dothideomycetes</taxon>
        <taxon>Pleosporomycetidae</taxon>
        <taxon>Pleosporales</taxon>
        <taxon>Massarineae</taxon>
        <taxon>Didymosphaeriaceae</taxon>
        <taxon>Bimuria</taxon>
    </lineage>
</organism>
<name>A0A6A5V2N1_9PLEO</name>
<dbReference type="AlphaFoldDB" id="A0A6A5V2N1"/>